<gene>
    <name evidence="1" type="ORF">ENM66_05005</name>
</gene>
<dbReference type="AlphaFoldDB" id="A0A7J3Z7N9"/>
<evidence type="ECO:0000313" key="1">
    <source>
        <dbReference type="EMBL" id="HHQ50691.1"/>
    </source>
</evidence>
<dbReference type="GO" id="GO:0004553">
    <property type="term" value="F:hydrolase activity, hydrolyzing O-glycosyl compounds"/>
    <property type="evidence" value="ECO:0007669"/>
    <property type="project" value="InterPro"/>
</dbReference>
<accession>A0A7J3Z7N9</accession>
<dbReference type="InterPro" id="IPR013319">
    <property type="entry name" value="GH11/12"/>
</dbReference>
<dbReference type="Gene3D" id="2.60.120.180">
    <property type="match status" value="1"/>
</dbReference>
<protein>
    <submittedName>
        <fullName evidence="1">Uncharacterized protein</fullName>
    </submittedName>
</protein>
<sequence length="146" mass="16541">MQSVPLVVNGQLVYRGFDIIVYEVSQTFIKFKPRQNIDKGYVIFDYTYFINATKQFLKSIGWSKGGTTPDMIDDLYIMSLELGIEVFTGTTTPAKIDVEWYMYNYSIVLAPKTVPVEQALQQVAKILATDTLTTICKSYYNSSANS</sequence>
<proteinExistence type="predicted"/>
<comment type="caution">
    <text evidence="1">The sequence shown here is derived from an EMBL/GenBank/DDBJ whole genome shotgun (WGS) entry which is preliminary data.</text>
</comment>
<reference evidence="1" key="1">
    <citation type="journal article" date="2020" name="mSystems">
        <title>Genome- and Community-Level Interaction Insights into Carbon Utilization and Element Cycling Functions of Hydrothermarchaeota in Hydrothermal Sediment.</title>
        <authorList>
            <person name="Zhou Z."/>
            <person name="Liu Y."/>
            <person name="Xu W."/>
            <person name="Pan J."/>
            <person name="Luo Z.H."/>
            <person name="Li M."/>
        </authorList>
    </citation>
    <scope>NUCLEOTIDE SEQUENCE [LARGE SCALE GENOMIC DNA]</scope>
    <source>
        <strain evidence="1">SpSt-1105</strain>
    </source>
</reference>
<dbReference type="EMBL" id="DRYQ01000075">
    <property type="protein sequence ID" value="HHQ50691.1"/>
    <property type="molecule type" value="Genomic_DNA"/>
</dbReference>
<name>A0A7J3Z7N9_9CREN</name>
<organism evidence="1">
    <name type="scientific">Ignisphaera aggregans</name>
    <dbReference type="NCBI Taxonomy" id="334771"/>
    <lineage>
        <taxon>Archaea</taxon>
        <taxon>Thermoproteota</taxon>
        <taxon>Thermoprotei</taxon>
        <taxon>Desulfurococcales</taxon>
        <taxon>Desulfurococcaceae</taxon>
        <taxon>Ignisphaera</taxon>
    </lineage>
</organism>